<dbReference type="GO" id="GO:0005737">
    <property type="term" value="C:cytoplasm"/>
    <property type="evidence" value="ECO:0007669"/>
    <property type="project" value="UniProtKB-SubCell"/>
</dbReference>
<reference evidence="8 9" key="1">
    <citation type="journal article" date="2011" name="Front. Microbiol.">
        <title>Genomic signatures of strain selection and enhancement in Bacillus atrophaeus var. globigii, a historical biowarfare simulant.</title>
        <authorList>
            <person name="Gibbons H.S."/>
            <person name="Broomall S.M."/>
            <person name="McNew L.A."/>
            <person name="Daligault H."/>
            <person name="Chapman C."/>
            <person name="Bruce D."/>
            <person name="Karavis M."/>
            <person name="Krepps M."/>
            <person name="McGregor P.A."/>
            <person name="Hong C."/>
            <person name="Park K.H."/>
            <person name="Akmal A."/>
            <person name="Feldman A."/>
            <person name="Lin J.S."/>
            <person name="Chang W.E."/>
            <person name="Higgs B.W."/>
            <person name="Demirev P."/>
            <person name="Lindquist J."/>
            <person name="Liem A."/>
            <person name="Fochler E."/>
            <person name="Read T.D."/>
            <person name="Tapia R."/>
            <person name="Johnson S."/>
            <person name="Bishop-Lilly K.A."/>
            <person name="Detter C."/>
            <person name="Han C."/>
            <person name="Sozhamannan S."/>
            <person name="Rosenzweig C.N."/>
            <person name="Skowronski E.W."/>
        </authorList>
    </citation>
    <scope>NUCLEOTIDE SEQUENCE [LARGE SCALE GENOMIC DNA]</scope>
    <source>
        <strain evidence="8 9">AK5</strain>
    </source>
</reference>
<dbReference type="GO" id="GO:0071424">
    <property type="term" value="F:rRNA (cytosine-N4-)-methyltransferase activity"/>
    <property type="evidence" value="ECO:0007669"/>
    <property type="project" value="UniProtKB-UniRule"/>
</dbReference>
<keyword evidence="2 7" id="KW-0963">Cytoplasm</keyword>
<dbReference type="OrthoDB" id="9806637at2"/>
<keyword evidence="9" id="KW-1185">Reference proteome</keyword>
<comment type="similarity">
    <text evidence="1 7">Belongs to the methyltransferase superfamily. RsmH family.</text>
</comment>
<dbReference type="NCBIfam" id="TIGR00006">
    <property type="entry name" value="16S rRNA (cytosine(1402)-N(4))-methyltransferase RsmH"/>
    <property type="match status" value="1"/>
</dbReference>
<dbReference type="EMBL" id="PIPI01000005">
    <property type="protein sequence ID" value="RUO19477.1"/>
    <property type="molecule type" value="Genomic_DNA"/>
</dbReference>
<dbReference type="PANTHER" id="PTHR11265">
    <property type="entry name" value="S-ADENOSYL-METHYLTRANSFERASE MRAW"/>
    <property type="match status" value="1"/>
</dbReference>
<dbReference type="InterPro" id="IPR023397">
    <property type="entry name" value="SAM-dep_MeTrfase_MraW_recog"/>
</dbReference>
<dbReference type="HAMAP" id="MF_01007">
    <property type="entry name" value="16SrRNA_methyltr_H"/>
    <property type="match status" value="1"/>
</dbReference>
<evidence type="ECO:0000313" key="9">
    <source>
        <dbReference type="Proteomes" id="UP000288212"/>
    </source>
</evidence>
<evidence type="ECO:0000256" key="7">
    <source>
        <dbReference type="HAMAP-Rule" id="MF_01007"/>
    </source>
</evidence>
<evidence type="ECO:0000256" key="3">
    <source>
        <dbReference type="ARBA" id="ARBA00022552"/>
    </source>
</evidence>
<comment type="caution">
    <text evidence="8">The sequence shown here is derived from an EMBL/GenBank/DDBJ whole genome shotgun (WGS) entry which is preliminary data.</text>
</comment>
<feature type="binding site" evidence="7">
    <location>
        <position position="110"/>
    </location>
    <ligand>
        <name>S-adenosyl-L-methionine</name>
        <dbReference type="ChEBI" id="CHEBI:59789"/>
    </ligand>
</feature>
<dbReference type="InterPro" id="IPR029063">
    <property type="entry name" value="SAM-dependent_MTases_sf"/>
</dbReference>
<feature type="binding site" evidence="7">
    <location>
        <position position="103"/>
    </location>
    <ligand>
        <name>S-adenosyl-L-methionine</name>
        <dbReference type="ChEBI" id="CHEBI:59789"/>
    </ligand>
</feature>
<feature type="binding site" evidence="7">
    <location>
        <begin position="35"/>
        <end position="37"/>
    </location>
    <ligand>
        <name>S-adenosyl-L-methionine</name>
        <dbReference type="ChEBI" id="CHEBI:59789"/>
    </ligand>
</feature>
<dbReference type="Gene3D" id="1.10.150.170">
    <property type="entry name" value="Putative methyltransferase TM0872, insert domain"/>
    <property type="match status" value="1"/>
</dbReference>
<dbReference type="Pfam" id="PF01795">
    <property type="entry name" value="Methyltransf_5"/>
    <property type="match status" value="1"/>
</dbReference>
<evidence type="ECO:0000256" key="1">
    <source>
        <dbReference type="ARBA" id="ARBA00010396"/>
    </source>
</evidence>
<dbReference type="EC" id="2.1.1.199" evidence="7"/>
<accession>A0A432VSW0</accession>
<keyword evidence="4 7" id="KW-0489">Methyltransferase</keyword>
<dbReference type="PANTHER" id="PTHR11265:SF0">
    <property type="entry name" value="12S RRNA N4-METHYLCYTIDINE METHYLTRANSFERASE"/>
    <property type="match status" value="1"/>
</dbReference>
<evidence type="ECO:0000256" key="5">
    <source>
        <dbReference type="ARBA" id="ARBA00022679"/>
    </source>
</evidence>
<dbReference type="AlphaFoldDB" id="A0A432VSW0"/>
<keyword evidence="6 7" id="KW-0949">S-adenosyl-L-methionine</keyword>
<feature type="binding site" evidence="7">
    <location>
        <position position="81"/>
    </location>
    <ligand>
        <name>S-adenosyl-L-methionine</name>
        <dbReference type="ChEBI" id="CHEBI:59789"/>
    </ligand>
</feature>
<comment type="subcellular location">
    <subcellularLocation>
        <location evidence="7">Cytoplasm</location>
    </subcellularLocation>
</comment>
<dbReference type="GO" id="GO:0070475">
    <property type="term" value="P:rRNA base methylation"/>
    <property type="evidence" value="ECO:0007669"/>
    <property type="project" value="UniProtKB-UniRule"/>
</dbReference>
<organism evidence="8 9">
    <name type="scientific">Aliidiomarina haloalkalitolerans</name>
    <dbReference type="NCBI Taxonomy" id="859059"/>
    <lineage>
        <taxon>Bacteria</taxon>
        <taxon>Pseudomonadati</taxon>
        <taxon>Pseudomonadota</taxon>
        <taxon>Gammaproteobacteria</taxon>
        <taxon>Alteromonadales</taxon>
        <taxon>Idiomarinaceae</taxon>
        <taxon>Aliidiomarina</taxon>
    </lineage>
</organism>
<evidence type="ECO:0000313" key="8">
    <source>
        <dbReference type="EMBL" id="RUO19477.1"/>
    </source>
</evidence>
<dbReference type="SUPFAM" id="SSF81799">
    <property type="entry name" value="Putative methyltransferase TM0872, insert domain"/>
    <property type="match status" value="1"/>
</dbReference>
<evidence type="ECO:0000256" key="6">
    <source>
        <dbReference type="ARBA" id="ARBA00022691"/>
    </source>
</evidence>
<comment type="function">
    <text evidence="7">Specifically methylates the N4 position of cytidine in position 1402 (C1402) of 16S rRNA.</text>
</comment>
<dbReference type="FunFam" id="1.10.150.170:FF:000001">
    <property type="entry name" value="Ribosomal RNA small subunit methyltransferase H"/>
    <property type="match status" value="1"/>
</dbReference>
<keyword evidence="5 7" id="KW-0808">Transferase</keyword>
<dbReference type="PIRSF" id="PIRSF004486">
    <property type="entry name" value="MraW"/>
    <property type="match status" value="1"/>
</dbReference>
<evidence type="ECO:0000256" key="4">
    <source>
        <dbReference type="ARBA" id="ARBA00022603"/>
    </source>
</evidence>
<protein>
    <recommendedName>
        <fullName evidence="7">Ribosomal RNA small subunit methyltransferase H</fullName>
        <ecNumber evidence="7">2.1.1.199</ecNumber>
    </recommendedName>
    <alternativeName>
        <fullName evidence="7">16S rRNA m(4)C1402 methyltransferase</fullName>
    </alternativeName>
    <alternativeName>
        <fullName evidence="7">rRNA (cytosine-N(4)-)-methyltransferase RsmH</fullName>
    </alternativeName>
</protein>
<keyword evidence="3 7" id="KW-0698">rRNA processing</keyword>
<comment type="catalytic activity">
    <reaction evidence="7">
        <text>cytidine(1402) in 16S rRNA + S-adenosyl-L-methionine = N(4)-methylcytidine(1402) in 16S rRNA + S-adenosyl-L-homocysteine + H(+)</text>
        <dbReference type="Rhea" id="RHEA:42928"/>
        <dbReference type="Rhea" id="RHEA-COMP:10286"/>
        <dbReference type="Rhea" id="RHEA-COMP:10287"/>
        <dbReference type="ChEBI" id="CHEBI:15378"/>
        <dbReference type="ChEBI" id="CHEBI:57856"/>
        <dbReference type="ChEBI" id="CHEBI:59789"/>
        <dbReference type="ChEBI" id="CHEBI:74506"/>
        <dbReference type="ChEBI" id="CHEBI:82748"/>
        <dbReference type="EC" id="2.1.1.199"/>
    </reaction>
</comment>
<dbReference type="Gene3D" id="3.40.50.150">
    <property type="entry name" value="Vaccinia Virus protein VP39"/>
    <property type="match status" value="1"/>
</dbReference>
<proteinExistence type="inferred from homology"/>
<dbReference type="Proteomes" id="UP000288212">
    <property type="component" value="Unassembled WGS sequence"/>
</dbReference>
<sequence length="323" mass="35652">MTQSSQHVPVLLAESIEALAIQPDQIYIDATFGRGGHSRAILERLSPHGRLIAFDRDPTAAAEARALAAQDSRLTFFHTPFSQLAEILAAQHLTGQVAGILFDLGVSSPQLDDAERGFSFMRDGPLDMRMNPEQGESAAEWLVHADLDEMAHVFRHYGEERFAGRIARAIIEHRQEHTLTRTAELANLIAKVSPTREKHKHPATRVFQAIRIHINRELGEVEDALAAALSALKPGGRLAVISFHSLEDRIVKQFIRTQSTRAQVPAGLPLREDQIADDRTLKAIGKAIKPGAAELKVNPRARSSVLRIAERLVDKEPKAQGDQ</sequence>
<dbReference type="InterPro" id="IPR002903">
    <property type="entry name" value="RsmH"/>
</dbReference>
<evidence type="ECO:0000256" key="2">
    <source>
        <dbReference type="ARBA" id="ARBA00022490"/>
    </source>
</evidence>
<gene>
    <name evidence="7" type="primary">rsmH</name>
    <name evidence="8" type="ORF">CWE06_08070</name>
</gene>
<dbReference type="SUPFAM" id="SSF53335">
    <property type="entry name" value="S-adenosyl-L-methionine-dependent methyltransferases"/>
    <property type="match status" value="1"/>
</dbReference>
<feature type="binding site" evidence="7">
    <location>
        <position position="55"/>
    </location>
    <ligand>
        <name>S-adenosyl-L-methionine</name>
        <dbReference type="ChEBI" id="CHEBI:59789"/>
    </ligand>
</feature>
<name>A0A432VSW0_9GAMM</name>